<gene>
    <name evidence="2" type="ORF">SPI_01141</name>
</gene>
<name>A0A167YQ77_9HYPO</name>
<feature type="compositionally biased region" description="Basic and acidic residues" evidence="1">
    <location>
        <begin position="282"/>
        <end position="291"/>
    </location>
</feature>
<feature type="region of interest" description="Disordered" evidence="1">
    <location>
        <begin position="600"/>
        <end position="671"/>
    </location>
</feature>
<feature type="compositionally biased region" description="Acidic residues" evidence="1">
    <location>
        <begin position="179"/>
        <end position="189"/>
    </location>
</feature>
<feature type="compositionally biased region" description="Low complexity" evidence="1">
    <location>
        <begin position="1008"/>
        <end position="1025"/>
    </location>
</feature>
<evidence type="ECO:0000256" key="1">
    <source>
        <dbReference type="SAM" id="MobiDB-lite"/>
    </source>
</evidence>
<comment type="caution">
    <text evidence="2">The sequence shown here is derived from an EMBL/GenBank/DDBJ whole genome shotgun (WGS) entry which is preliminary data.</text>
</comment>
<dbReference type="PANTHER" id="PTHR45725:SF1">
    <property type="entry name" value="DISHEVELLED ASSOCIATED ACTIVATOR OF MORPHOGENESIS, ISOFORM D"/>
    <property type="match status" value="1"/>
</dbReference>
<dbReference type="Proteomes" id="UP000076874">
    <property type="component" value="Unassembled WGS sequence"/>
</dbReference>
<feature type="compositionally biased region" description="Low complexity" evidence="1">
    <location>
        <begin position="521"/>
        <end position="559"/>
    </location>
</feature>
<feature type="compositionally biased region" description="Polar residues" evidence="1">
    <location>
        <begin position="419"/>
        <end position="438"/>
    </location>
</feature>
<feature type="region of interest" description="Disordered" evidence="1">
    <location>
        <begin position="953"/>
        <end position="1032"/>
    </location>
</feature>
<feature type="compositionally biased region" description="Basic and acidic residues" evidence="1">
    <location>
        <begin position="332"/>
        <end position="347"/>
    </location>
</feature>
<sequence>MGVDAEELIVRPFNEVVERGNEAIANAHAHAAAAATTADNSDHAAADLAERLARAGRAVVREGARAVKRLQPVWDDQVEKYGEAFKDAMLQQDDIEKRRRRLEDLLYDFEDYTEPATFDADKFAELQAATRAFALDVLSHTKRLKLEAPKRDSTATQLAAVVASGRGSGGGGRHHNDDGYAEGEEEGNGDDNGGPTSPPTRSKTFPPLPPLPPMPPMPHFAPNDRRFRAGLTPRSSLTKAATTTTATMMHAPRLVSLSGPRTPVLIDEDEQLREVPQNNTHRNRESQDGGHRPASASRPESRQGRDVPFRDSAYGSRHGSTKSVGRTTGRLSRADHDLYDSPLDVRRPLSPTDLVGGAAPLHSADDDSSRYNSRQPTLADVLPNHRLPSSPPSPQLQPPSAAPPSSRTRPALRKKASKDTVTTVATDYSLQENGGSSSIVSHGTPLLLARLNSLTVDGSVRSGTSGKSLFDAATTTAATSPVLTDARTSFLSSSPDSDTSPPSSPYATFNKTPPLPPLPPLSNASAAAAAASSSVSSDAASSLAPPFIAPPIASSKSLMLPPPALPPSPSLEAYAGTPKRASTAARTAVSRSIQDFIKFAPSPPVPPISLPLSPTIEHASAPEDDPETESEQEPGQEQEQEQQAEPEPEPDRGPQKPVSLPPGSVPSVQSDDIHFDHGLMLADDDAATSDMPLTRAFVREPDCSIGPRSSFHQMGGFCKGAELFRSGGHWQGVKQAGGYVANKATAIGRCVGCGYAHNYEEVRLDIEKKPEATFTKAGVRFRLRLLYKSHLGSAQASQRLAESHYACVFCVHAGATVREGDATVFTSADHLLLHLARHPQPLPAVPGMTVLYGTEEAAMTSTEFDLHFVRPPLPTNVPSAVGQGAVATAVRAHLQRYGAKKLARPPNYPAGDLLPFLAGARIVGLVYPEKWGGKWCLGWHDGVAGAFPAKAVQTEPPRPNEIPMESSSGMSVTARWKWKPSRQAGGPSGGKTAMAGGGGGGGGGDGDGFASAGSMRSDGHSVTSSHHSRSHEPASVWLEFDKGETISNVKCLYADHWCWAGTNSKGQFGVFPKSHIVTKTLRQENMGFAAPRPMKSGWSTRSLFRGGGGGGNGRRASSSNASSLSGSTGRTRYT</sequence>
<dbReference type="STRING" id="1081102.A0A167YQ77"/>
<evidence type="ECO:0000313" key="2">
    <source>
        <dbReference type="EMBL" id="OAA66565.1"/>
    </source>
</evidence>
<feature type="compositionally biased region" description="Low complexity" evidence="1">
    <location>
        <begin position="238"/>
        <end position="247"/>
    </location>
</feature>
<feature type="compositionally biased region" description="Polar residues" evidence="1">
    <location>
        <begin position="321"/>
        <end position="330"/>
    </location>
</feature>
<organism evidence="2 3">
    <name type="scientific">Niveomyces insectorum RCEF 264</name>
    <dbReference type="NCBI Taxonomy" id="1081102"/>
    <lineage>
        <taxon>Eukaryota</taxon>
        <taxon>Fungi</taxon>
        <taxon>Dikarya</taxon>
        <taxon>Ascomycota</taxon>
        <taxon>Pezizomycotina</taxon>
        <taxon>Sordariomycetes</taxon>
        <taxon>Hypocreomycetidae</taxon>
        <taxon>Hypocreales</taxon>
        <taxon>Cordycipitaceae</taxon>
        <taxon>Niveomyces</taxon>
    </lineage>
</organism>
<feature type="region of interest" description="Disordered" evidence="1">
    <location>
        <begin position="488"/>
        <end position="588"/>
    </location>
</feature>
<feature type="region of interest" description="Disordered" evidence="1">
    <location>
        <begin position="1089"/>
        <end position="1134"/>
    </location>
</feature>
<evidence type="ECO:0000313" key="3">
    <source>
        <dbReference type="Proteomes" id="UP000076874"/>
    </source>
</evidence>
<feature type="compositionally biased region" description="Low complexity" evidence="1">
    <location>
        <begin position="1114"/>
        <end position="1134"/>
    </location>
</feature>
<proteinExistence type="predicted"/>
<dbReference type="AlphaFoldDB" id="A0A167YQ77"/>
<dbReference type="PANTHER" id="PTHR45725">
    <property type="entry name" value="FORMIN HOMOLOGY 2 FAMILY MEMBER"/>
    <property type="match status" value="1"/>
</dbReference>
<dbReference type="OrthoDB" id="5243589at2759"/>
<feature type="region of interest" description="Disordered" evidence="1">
    <location>
        <begin position="163"/>
        <end position="438"/>
    </location>
</feature>
<keyword evidence="3" id="KW-1185">Reference proteome</keyword>
<accession>A0A167YQ77</accession>
<feature type="compositionally biased region" description="Gly residues" evidence="1">
    <location>
        <begin position="995"/>
        <end position="1007"/>
    </location>
</feature>
<protein>
    <submittedName>
        <fullName evidence="2">Src-domain containing protein</fullName>
    </submittedName>
</protein>
<dbReference type="InterPro" id="IPR051425">
    <property type="entry name" value="Formin_Homology"/>
</dbReference>
<feature type="compositionally biased region" description="Pro residues" evidence="1">
    <location>
        <begin position="389"/>
        <end position="402"/>
    </location>
</feature>
<dbReference type="EMBL" id="AZHD01000002">
    <property type="protein sequence ID" value="OAA66565.1"/>
    <property type="molecule type" value="Genomic_DNA"/>
</dbReference>
<feature type="compositionally biased region" description="Pro residues" evidence="1">
    <location>
        <begin position="206"/>
        <end position="219"/>
    </location>
</feature>
<reference evidence="2 3" key="1">
    <citation type="journal article" date="2016" name="Genome Biol. Evol.">
        <title>Divergent and convergent evolution of fungal pathogenicity.</title>
        <authorList>
            <person name="Shang Y."/>
            <person name="Xiao G."/>
            <person name="Zheng P."/>
            <person name="Cen K."/>
            <person name="Zhan S."/>
            <person name="Wang C."/>
        </authorList>
    </citation>
    <scope>NUCLEOTIDE SEQUENCE [LARGE SCALE GENOMIC DNA]</scope>
    <source>
        <strain evidence="2 3">RCEF 264</strain>
    </source>
</reference>
<feature type="compositionally biased region" description="Low complexity" evidence="1">
    <location>
        <begin position="492"/>
        <end position="501"/>
    </location>
</feature>
<feature type="compositionally biased region" description="Basic and acidic residues" evidence="1">
    <location>
        <begin position="299"/>
        <end position="309"/>
    </location>
</feature>
<feature type="compositionally biased region" description="Pro residues" evidence="1">
    <location>
        <begin position="560"/>
        <end position="569"/>
    </location>
</feature>
<feature type="compositionally biased region" description="Acidic residues" evidence="1">
    <location>
        <begin position="622"/>
        <end position="648"/>
    </location>
</feature>